<keyword evidence="1" id="KW-0560">Oxidoreductase</keyword>
<reference evidence="2 3" key="1">
    <citation type="journal article" date="2012" name="Science">
        <title>The Paleozoic origin of enzymatic lignin decomposition reconstructed from 31 fungal genomes.</title>
        <authorList>
            <person name="Floudas D."/>
            <person name="Binder M."/>
            <person name="Riley R."/>
            <person name="Barry K."/>
            <person name="Blanchette R.A."/>
            <person name="Henrissat B."/>
            <person name="Martinez A.T."/>
            <person name="Otillar R."/>
            <person name="Spatafora J.W."/>
            <person name="Yadav J.S."/>
            <person name="Aerts A."/>
            <person name="Benoit I."/>
            <person name="Boyd A."/>
            <person name="Carlson A."/>
            <person name="Copeland A."/>
            <person name="Coutinho P.M."/>
            <person name="de Vries R.P."/>
            <person name="Ferreira P."/>
            <person name="Findley K."/>
            <person name="Foster B."/>
            <person name="Gaskell J."/>
            <person name="Glotzer D."/>
            <person name="Gorecki P."/>
            <person name="Heitman J."/>
            <person name="Hesse C."/>
            <person name="Hori C."/>
            <person name="Igarashi K."/>
            <person name="Jurgens J.A."/>
            <person name="Kallen N."/>
            <person name="Kersten P."/>
            <person name="Kohler A."/>
            <person name="Kuees U."/>
            <person name="Kumar T.K.A."/>
            <person name="Kuo A."/>
            <person name="LaButti K."/>
            <person name="Larrondo L.F."/>
            <person name="Lindquist E."/>
            <person name="Ling A."/>
            <person name="Lombard V."/>
            <person name="Lucas S."/>
            <person name="Lundell T."/>
            <person name="Martin R."/>
            <person name="McLaughlin D.J."/>
            <person name="Morgenstern I."/>
            <person name="Morin E."/>
            <person name="Murat C."/>
            <person name="Nagy L.G."/>
            <person name="Nolan M."/>
            <person name="Ohm R.A."/>
            <person name="Patyshakuliyeva A."/>
            <person name="Rokas A."/>
            <person name="Ruiz-Duenas F.J."/>
            <person name="Sabat G."/>
            <person name="Salamov A."/>
            <person name="Samejima M."/>
            <person name="Schmutz J."/>
            <person name="Slot J.C."/>
            <person name="St John F."/>
            <person name="Stenlid J."/>
            <person name="Sun H."/>
            <person name="Sun S."/>
            <person name="Syed K."/>
            <person name="Tsang A."/>
            <person name="Wiebenga A."/>
            <person name="Young D."/>
            <person name="Pisabarro A."/>
            <person name="Eastwood D.C."/>
            <person name="Martin F."/>
            <person name="Cullen D."/>
            <person name="Grigoriev I.V."/>
            <person name="Hibbett D.S."/>
        </authorList>
    </citation>
    <scope>NUCLEOTIDE SEQUENCE [LARGE SCALE GENOMIC DNA]</scope>
    <source>
        <strain evidence="2 3">MD-104</strain>
    </source>
</reference>
<dbReference type="EMBL" id="KB467831">
    <property type="protein sequence ID" value="PCH33064.1"/>
    <property type="molecule type" value="Genomic_DNA"/>
</dbReference>
<sequence length="104" mass="11427">MPGTGVLFGSHNWRSMDLILEVAYLGLGNATAEGAVPRKSRSAWRLDSCMRVAIRFEGCALWNLTEVMPYLSRRAIENKSVLGDGGAADERKRAGAEIWARLFG</sequence>
<evidence type="ECO:0000256" key="1">
    <source>
        <dbReference type="ARBA" id="ARBA00023002"/>
    </source>
</evidence>
<name>A0A2H3J8R4_WOLCO</name>
<accession>A0A2H3J8R4</accession>
<dbReference type="GO" id="GO:0016491">
    <property type="term" value="F:oxidoreductase activity"/>
    <property type="evidence" value="ECO:0007669"/>
    <property type="project" value="UniProtKB-KW"/>
</dbReference>
<dbReference type="STRING" id="742152.A0A2H3J8R4"/>
<dbReference type="OrthoDB" id="5464at2759"/>
<evidence type="ECO:0000313" key="3">
    <source>
        <dbReference type="Proteomes" id="UP000218811"/>
    </source>
</evidence>
<gene>
    <name evidence="2" type="ORF">WOLCODRAFT_159813</name>
</gene>
<dbReference type="InterPro" id="IPR029041">
    <property type="entry name" value="FAD-linked_oxidoreductase-like"/>
</dbReference>
<evidence type="ECO:0000313" key="2">
    <source>
        <dbReference type="EMBL" id="PCH33064.1"/>
    </source>
</evidence>
<dbReference type="Gene3D" id="3.20.20.220">
    <property type="match status" value="1"/>
</dbReference>
<dbReference type="Proteomes" id="UP000218811">
    <property type="component" value="Unassembled WGS sequence"/>
</dbReference>
<proteinExistence type="predicted"/>
<dbReference type="AlphaFoldDB" id="A0A2H3J8R4"/>
<keyword evidence="3" id="KW-1185">Reference proteome</keyword>
<organism evidence="2 3">
    <name type="scientific">Wolfiporia cocos (strain MD-104)</name>
    <name type="common">Brown rot fungus</name>
    <dbReference type="NCBI Taxonomy" id="742152"/>
    <lineage>
        <taxon>Eukaryota</taxon>
        <taxon>Fungi</taxon>
        <taxon>Dikarya</taxon>
        <taxon>Basidiomycota</taxon>
        <taxon>Agaricomycotina</taxon>
        <taxon>Agaricomycetes</taxon>
        <taxon>Polyporales</taxon>
        <taxon>Phaeolaceae</taxon>
        <taxon>Wolfiporia</taxon>
    </lineage>
</organism>
<protein>
    <submittedName>
        <fullName evidence="2">Uncharacterized protein</fullName>
    </submittedName>
</protein>
<dbReference type="SUPFAM" id="SSF51730">
    <property type="entry name" value="FAD-linked oxidoreductase"/>
    <property type="match status" value="1"/>
</dbReference>